<keyword evidence="2" id="KW-1185">Reference proteome</keyword>
<organism evidence="1 2">
    <name type="scientific">Microvirga subterranea</name>
    <dbReference type="NCBI Taxonomy" id="186651"/>
    <lineage>
        <taxon>Bacteria</taxon>
        <taxon>Pseudomonadati</taxon>
        <taxon>Pseudomonadota</taxon>
        <taxon>Alphaproteobacteria</taxon>
        <taxon>Hyphomicrobiales</taxon>
        <taxon>Methylobacteriaceae</taxon>
        <taxon>Microvirga</taxon>
    </lineage>
</organism>
<comment type="caution">
    <text evidence="1">The sequence shown here is derived from an EMBL/GenBank/DDBJ whole genome shotgun (WGS) entry which is preliminary data.</text>
</comment>
<dbReference type="AlphaFoldDB" id="A0A370HGP1"/>
<dbReference type="Proteomes" id="UP000254925">
    <property type="component" value="Unassembled WGS sequence"/>
</dbReference>
<sequence length="34" mass="3845">MQVIHLARGGYGDEVWAITFDRRVGTPTLRDNEA</sequence>
<name>A0A370HGP1_9HYPH</name>
<evidence type="ECO:0000313" key="2">
    <source>
        <dbReference type="Proteomes" id="UP000254925"/>
    </source>
</evidence>
<accession>A0A370HGP1</accession>
<reference evidence="1 2" key="1">
    <citation type="submission" date="2018-07" db="EMBL/GenBank/DDBJ databases">
        <title>Genomic Encyclopedia of Type Strains, Phase IV (KMG-IV): sequencing the most valuable type-strain genomes for metagenomic binning, comparative biology and taxonomic classification.</title>
        <authorList>
            <person name="Goeker M."/>
        </authorList>
    </citation>
    <scope>NUCLEOTIDE SEQUENCE [LARGE SCALE GENOMIC DNA]</scope>
    <source>
        <strain evidence="1 2">DSM 14364</strain>
    </source>
</reference>
<gene>
    <name evidence="1" type="ORF">DES45_108145</name>
</gene>
<dbReference type="EMBL" id="QQBB01000008">
    <property type="protein sequence ID" value="RDI56796.1"/>
    <property type="molecule type" value="Genomic_DNA"/>
</dbReference>
<evidence type="ECO:0000313" key="1">
    <source>
        <dbReference type="EMBL" id="RDI56796.1"/>
    </source>
</evidence>
<proteinExistence type="predicted"/>
<protein>
    <submittedName>
        <fullName evidence="1">Uncharacterized protein</fullName>
    </submittedName>
</protein>